<evidence type="ECO:0000313" key="2">
    <source>
        <dbReference type="Proteomes" id="UP001642409"/>
    </source>
</evidence>
<name>A0ABP1LLB0_9EUKA</name>
<sequence>MSFTSVNISSKVNNEVRCKYLEFVLQQCQTDIQAIFIDYCIIDLGNAIGDFKDITFNNCELKNELTNSFKAVSLNLNSNLNLSQLKSGLIQNINVNVNKNAIIDFNDAKQIQNLNKLLIQSTSFDLNFIEGKWNIIEIQDCLLENKILHNELNNFVAKQFILISNDQNMLKQLHKNNFNDLLITIFNQELLNYELLRQLKWKTIQLTLQYMKVDMSELTGRFTELTLNQCTLLNYGTEKLTCQQLNVLNCKQYQLISNTSQFQKINCQVLKVQQCLVNYLPLNLLELHIDACSIKLKSQCNYLHKITLKRFEQLNNLDMSLLPVICEITSDRKCDTIIYVQKIIALRAKYHKIKQMNLKRVQNLIVKRDIRFQYLDELDDELFYCIASIVDNFISVGVE</sequence>
<comment type="caution">
    <text evidence="1">The sequence shown here is derived from an EMBL/GenBank/DDBJ whole genome shotgun (WGS) entry which is preliminary data.</text>
</comment>
<evidence type="ECO:0000313" key="1">
    <source>
        <dbReference type="EMBL" id="CAL6087752.1"/>
    </source>
</evidence>
<protein>
    <submittedName>
        <fullName evidence="1">Hypothetical_protein</fullName>
    </submittedName>
</protein>
<keyword evidence="2" id="KW-1185">Reference proteome</keyword>
<accession>A0ABP1LLB0</accession>
<gene>
    <name evidence="1" type="ORF">HINF_LOCUS63796</name>
</gene>
<proteinExistence type="predicted"/>
<organism evidence="1 2">
    <name type="scientific">Hexamita inflata</name>
    <dbReference type="NCBI Taxonomy" id="28002"/>
    <lineage>
        <taxon>Eukaryota</taxon>
        <taxon>Metamonada</taxon>
        <taxon>Diplomonadida</taxon>
        <taxon>Hexamitidae</taxon>
        <taxon>Hexamitinae</taxon>
        <taxon>Hexamita</taxon>
    </lineage>
</organism>
<reference evidence="1 2" key="1">
    <citation type="submission" date="2024-07" db="EMBL/GenBank/DDBJ databases">
        <authorList>
            <person name="Akdeniz Z."/>
        </authorList>
    </citation>
    <scope>NUCLEOTIDE SEQUENCE [LARGE SCALE GENOMIC DNA]</scope>
</reference>
<dbReference type="Proteomes" id="UP001642409">
    <property type="component" value="Unassembled WGS sequence"/>
</dbReference>
<dbReference type="EMBL" id="CAXDID020000403">
    <property type="protein sequence ID" value="CAL6087752.1"/>
    <property type="molecule type" value="Genomic_DNA"/>
</dbReference>